<dbReference type="Proteomes" id="UP000594262">
    <property type="component" value="Unplaced"/>
</dbReference>
<evidence type="ECO:0008006" key="4">
    <source>
        <dbReference type="Google" id="ProtNLM"/>
    </source>
</evidence>
<dbReference type="AlphaFoldDB" id="A0A7M6DRK8"/>
<evidence type="ECO:0000313" key="2">
    <source>
        <dbReference type="EnsemblMetazoa" id="CLYHEMP024605.2"/>
    </source>
</evidence>
<dbReference type="EnsemblMetazoa" id="CLYHEMT024605.2">
    <property type="protein sequence ID" value="CLYHEMP024605.2"/>
    <property type="gene ID" value="CLYHEMG024605"/>
</dbReference>
<feature type="region of interest" description="Disordered" evidence="1">
    <location>
        <begin position="179"/>
        <end position="213"/>
    </location>
</feature>
<dbReference type="RefSeq" id="XP_066927437.1">
    <property type="nucleotide sequence ID" value="XM_067071336.1"/>
</dbReference>
<sequence>MGKPSVSIWEDIHLSDATTILSFETPQEIKNFIVKKFNIDLIKDGLRGKIILDLYYYTLVFAKENGFNEEQTSAFFSIVKRTHGKTIETPYGNTEEAFRFFQNMLTCHSVKRPPFYVDLFNIQQTKIITDYVLNTYFKHFKLYKYAFTPKVTMNVSITYQGLKPEPEPIPEITAEDCDENRDEIPYDESSINEGSEISVEPKESEDENPAMRELKRIIRTTLDEQINKLKLNMDQKLKSNEDTVMSKMTGVSGRDQPSAKGGRKGGKKK</sequence>
<dbReference type="PANTHER" id="PTHR28457:SF1">
    <property type="entry name" value="CILIA- AND FLAGELLA-ASSOCIATED PROTEIN 119"/>
    <property type="match status" value="1"/>
</dbReference>
<reference evidence="2" key="1">
    <citation type="submission" date="2021-01" db="UniProtKB">
        <authorList>
            <consortium name="EnsemblMetazoa"/>
        </authorList>
    </citation>
    <scope>IDENTIFICATION</scope>
</reference>
<organism evidence="2 3">
    <name type="scientific">Clytia hemisphaerica</name>
    <dbReference type="NCBI Taxonomy" id="252671"/>
    <lineage>
        <taxon>Eukaryota</taxon>
        <taxon>Metazoa</taxon>
        <taxon>Cnidaria</taxon>
        <taxon>Hydrozoa</taxon>
        <taxon>Hydroidolina</taxon>
        <taxon>Leptothecata</taxon>
        <taxon>Obeliida</taxon>
        <taxon>Clytiidae</taxon>
        <taxon>Clytia</taxon>
    </lineage>
</organism>
<evidence type="ECO:0000313" key="3">
    <source>
        <dbReference type="Proteomes" id="UP000594262"/>
    </source>
</evidence>
<evidence type="ECO:0000256" key="1">
    <source>
        <dbReference type="SAM" id="MobiDB-lite"/>
    </source>
</evidence>
<accession>A0A7M6DRK8</accession>
<proteinExistence type="predicted"/>
<dbReference type="OrthoDB" id="425082at2759"/>
<dbReference type="GeneID" id="136814913"/>
<dbReference type="InterPro" id="IPR032727">
    <property type="entry name" value="CLAMP"/>
</dbReference>
<protein>
    <recommendedName>
        <fullName evidence="4">Coiled-coil domain-containing protein 189-like</fullName>
    </recommendedName>
</protein>
<dbReference type="PANTHER" id="PTHR28457">
    <property type="entry name" value="COILED-COIL DOMAIN-CONTAINING PROTEIN 189"/>
    <property type="match status" value="1"/>
</dbReference>
<keyword evidence="3" id="KW-1185">Reference proteome</keyword>
<feature type="region of interest" description="Disordered" evidence="1">
    <location>
        <begin position="233"/>
        <end position="269"/>
    </location>
</feature>
<name>A0A7M6DRK8_9CNID</name>
<dbReference type="Pfam" id="PF14769">
    <property type="entry name" value="CLAMP"/>
    <property type="match status" value="1"/>
</dbReference>